<sequence>MRTVIRKVSVILLGLMIVGVFVFWFGWVHAPTPEQVCQHKIQLVHETVGEDQTDGAEALVGQLEANCVIAANRKIQLRGKLVWAEYAKCVTAATTLADAERC</sequence>
<dbReference type="EMBL" id="PVNL01000123">
    <property type="protein sequence ID" value="PRP98814.1"/>
    <property type="molecule type" value="Genomic_DNA"/>
</dbReference>
<keyword evidence="1" id="KW-1133">Transmembrane helix</keyword>
<keyword evidence="1" id="KW-0472">Membrane</keyword>
<protein>
    <submittedName>
        <fullName evidence="2">Uncharacterized protein</fullName>
    </submittedName>
</protein>
<feature type="transmembrane region" description="Helical" evidence="1">
    <location>
        <begin position="7"/>
        <end position="27"/>
    </location>
</feature>
<dbReference type="AlphaFoldDB" id="A0A2S9Y132"/>
<organism evidence="2 3">
    <name type="scientific">Enhygromyxa salina</name>
    <dbReference type="NCBI Taxonomy" id="215803"/>
    <lineage>
        <taxon>Bacteria</taxon>
        <taxon>Pseudomonadati</taxon>
        <taxon>Myxococcota</taxon>
        <taxon>Polyangia</taxon>
        <taxon>Nannocystales</taxon>
        <taxon>Nannocystaceae</taxon>
        <taxon>Enhygromyxa</taxon>
    </lineage>
</organism>
<evidence type="ECO:0000313" key="3">
    <source>
        <dbReference type="Proteomes" id="UP000238823"/>
    </source>
</evidence>
<dbReference type="Proteomes" id="UP000238823">
    <property type="component" value="Unassembled WGS sequence"/>
</dbReference>
<proteinExistence type="predicted"/>
<evidence type="ECO:0000313" key="2">
    <source>
        <dbReference type="EMBL" id="PRP98814.1"/>
    </source>
</evidence>
<name>A0A2S9Y132_9BACT</name>
<reference evidence="2 3" key="1">
    <citation type="submission" date="2018-03" db="EMBL/GenBank/DDBJ databases">
        <title>Draft Genome Sequences of the Obligatory Marine Myxobacteria Enhygromyxa salina SWB007.</title>
        <authorList>
            <person name="Poehlein A."/>
            <person name="Moghaddam J.A."/>
            <person name="Harms H."/>
            <person name="Alanjari M."/>
            <person name="Koenig G.M."/>
            <person name="Daniel R."/>
            <person name="Schaeberle T.F."/>
        </authorList>
    </citation>
    <scope>NUCLEOTIDE SEQUENCE [LARGE SCALE GENOMIC DNA]</scope>
    <source>
        <strain evidence="2 3">SWB007</strain>
    </source>
</reference>
<evidence type="ECO:0000256" key="1">
    <source>
        <dbReference type="SAM" id="Phobius"/>
    </source>
</evidence>
<keyword evidence="1" id="KW-0812">Transmembrane</keyword>
<comment type="caution">
    <text evidence="2">The sequence shown here is derived from an EMBL/GenBank/DDBJ whole genome shotgun (WGS) entry which is preliminary data.</text>
</comment>
<accession>A0A2S9Y132</accession>
<gene>
    <name evidence="2" type="ORF">ENSA7_64460</name>
</gene>